<name>A0A409VF49_9AGAR</name>
<evidence type="ECO:0000256" key="2">
    <source>
        <dbReference type="SAM" id="Phobius"/>
    </source>
</evidence>
<reference evidence="3 4" key="1">
    <citation type="journal article" date="2018" name="Evol. Lett.">
        <title>Horizontal gene cluster transfer increased hallucinogenic mushroom diversity.</title>
        <authorList>
            <person name="Reynolds H.T."/>
            <person name="Vijayakumar V."/>
            <person name="Gluck-Thaler E."/>
            <person name="Korotkin H.B."/>
            <person name="Matheny P.B."/>
            <person name="Slot J.C."/>
        </authorList>
    </citation>
    <scope>NUCLEOTIDE SEQUENCE [LARGE SCALE GENOMIC DNA]</scope>
    <source>
        <strain evidence="3 4">SRW20</strain>
    </source>
</reference>
<keyword evidence="2" id="KW-0472">Membrane</keyword>
<keyword evidence="2" id="KW-1133">Transmembrane helix</keyword>
<keyword evidence="4" id="KW-1185">Reference proteome</keyword>
<dbReference type="AlphaFoldDB" id="A0A409VF49"/>
<dbReference type="OrthoDB" id="3052647at2759"/>
<protein>
    <submittedName>
        <fullName evidence="3">Uncharacterized protein</fullName>
    </submittedName>
</protein>
<sequence>MSTQVFVDDTDAGINYSTGWQPQTFTNGDATSLPVSPHYGTLHVPSTGVEFANFSYSFIGKLFFTFGYNEPNAESLGTSITAWFLPKTPTATIRNCTIDGHQKGMIFREVSLLACQTQSALQPGQHKLFVNIEPSTANSLSMDYLSYTPSGDTSGQDLLYNAGAPAIITPDPTFAQGAILDLEFTGYSLGMYAQFFSGDSHTPSIAQYSIDNQPLINFTIQNPTTSSNPTAGPQLVLQTPRYTLERHLFRFVFQGTSQTVPFQPFHVVVQNNTSHLNLQPFPLLSSSSQASKKNADNNTLRIGIAIGVVASILTILAFILCIFFIRRRRRALQLEDSDPASLARPFMIPRILRIEPLKRQRVDSEAELTSAKPSAAGDRTLPVAASPHRPNQRVFVHVDSEDQRRSDEADEEDILELPPAYRSAVQAPTVPGSMTARPFLT</sequence>
<keyword evidence="2" id="KW-0812">Transmembrane</keyword>
<accession>A0A409VF49</accession>
<evidence type="ECO:0000313" key="4">
    <source>
        <dbReference type="Proteomes" id="UP000284706"/>
    </source>
</evidence>
<evidence type="ECO:0000313" key="3">
    <source>
        <dbReference type="EMBL" id="PPQ64873.1"/>
    </source>
</evidence>
<gene>
    <name evidence="3" type="ORF">CVT26_002591</name>
</gene>
<dbReference type="EMBL" id="NHYE01005661">
    <property type="protein sequence ID" value="PPQ64873.1"/>
    <property type="molecule type" value="Genomic_DNA"/>
</dbReference>
<evidence type="ECO:0000256" key="1">
    <source>
        <dbReference type="SAM" id="MobiDB-lite"/>
    </source>
</evidence>
<dbReference type="InParanoid" id="A0A409VF49"/>
<feature type="compositionally biased region" description="Basic and acidic residues" evidence="1">
    <location>
        <begin position="396"/>
        <end position="407"/>
    </location>
</feature>
<comment type="caution">
    <text evidence="3">The sequence shown here is derived from an EMBL/GenBank/DDBJ whole genome shotgun (WGS) entry which is preliminary data.</text>
</comment>
<organism evidence="3 4">
    <name type="scientific">Gymnopilus dilepis</name>
    <dbReference type="NCBI Taxonomy" id="231916"/>
    <lineage>
        <taxon>Eukaryota</taxon>
        <taxon>Fungi</taxon>
        <taxon>Dikarya</taxon>
        <taxon>Basidiomycota</taxon>
        <taxon>Agaricomycotina</taxon>
        <taxon>Agaricomycetes</taxon>
        <taxon>Agaricomycetidae</taxon>
        <taxon>Agaricales</taxon>
        <taxon>Agaricineae</taxon>
        <taxon>Hymenogastraceae</taxon>
        <taxon>Gymnopilus</taxon>
    </lineage>
</organism>
<proteinExistence type="predicted"/>
<feature type="transmembrane region" description="Helical" evidence="2">
    <location>
        <begin position="302"/>
        <end position="325"/>
    </location>
</feature>
<dbReference type="Proteomes" id="UP000284706">
    <property type="component" value="Unassembled WGS sequence"/>
</dbReference>
<feature type="region of interest" description="Disordered" evidence="1">
    <location>
        <begin position="364"/>
        <end position="421"/>
    </location>
</feature>